<protein>
    <submittedName>
        <fullName evidence="1">Uncharacterized protein</fullName>
    </submittedName>
</protein>
<evidence type="ECO:0000313" key="2">
    <source>
        <dbReference type="Proteomes" id="UP000188145"/>
    </source>
</evidence>
<dbReference type="InterPro" id="IPR053847">
    <property type="entry name" value="DUF6928"/>
</dbReference>
<sequence length="215" mass="23326">MGTKCALLALSPGIPREDIARHQEGGADAAQAQVQRLFPDAWRYAETGTLDDALLPDEGVLWVGTWGPTTLIAFLDVDSAFQQASRRDGRGAWLVAVHSVVDFCGYVTPSHYKGRKVEVTFDSGPEGLTAALAGPLLPFEEPYAEGEHAMDGFPYHPLELGESALLWILGTCGESAPVDEVSAEIEPIDPWDMPMHRFEAGAPARKSWLARLLGR</sequence>
<name>A0A1Q2CLG6_9ACTN</name>
<keyword evidence="2" id="KW-1185">Reference proteome</keyword>
<organism evidence="1 2">
    <name type="scientific">Tessaracoccus aquimaris</name>
    <dbReference type="NCBI Taxonomy" id="1332264"/>
    <lineage>
        <taxon>Bacteria</taxon>
        <taxon>Bacillati</taxon>
        <taxon>Actinomycetota</taxon>
        <taxon>Actinomycetes</taxon>
        <taxon>Propionibacteriales</taxon>
        <taxon>Propionibacteriaceae</taxon>
        <taxon>Tessaracoccus</taxon>
    </lineage>
</organism>
<proteinExistence type="predicted"/>
<dbReference type="KEGG" id="tes:BW730_04535"/>
<accession>A0A1Q2CLG6</accession>
<reference evidence="2" key="1">
    <citation type="submission" date="2017-02" db="EMBL/GenBank/DDBJ databases">
        <title>Tessaracoccus aquaemaris sp. nov., isolated from the intestine of a Korean rockfish, Sebastes schlegelii, in a marine aquaculture pond.</title>
        <authorList>
            <person name="Tak E.J."/>
            <person name="Bae J.-W."/>
        </authorList>
    </citation>
    <scope>NUCLEOTIDE SEQUENCE [LARGE SCALE GENOMIC DNA]</scope>
    <source>
        <strain evidence="2">NSG39</strain>
    </source>
</reference>
<dbReference type="AlphaFoldDB" id="A0A1Q2CLG6"/>
<dbReference type="RefSeq" id="WP_077685215.1">
    <property type="nucleotide sequence ID" value="NZ_CP019606.1"/>
</dbReference>
<dbReference type="Proteomes" id="UP000188145">
    <property type="component" value="Chromosome"/>
</dbReference>
<evidence type="ECO:0000313" key="1">
    <source>
        <dbReference type="EMBL" id="AQP46900.1"/>
    </source>
</evidence>
<gene>
    <name evidence="1" type="ORF">BW730_04535</name>
</gene>
<dbReference type="Pfam" id="PF21997">
    <property type="entry name" value="DUF6928"/>
    <property type="match status" value="1"/>
</dbReference>
<dbReference type="EMBL" id="CP019606">
    <property type="protein sequence ID" value="AQP46900.1"/>
    <property type="molecule type" value="Genomic_DNA"/>
</dbReference>
<dbReference type="OrthoDB" id="4772769at2"/>